<gene>
    <name evidence="3" type="ORF">CAEBREN_22539</name>
</gene>
<feature type="signal peptide" evidence="1">
    <location>
        <begin position="1"/>
        <end position="18"/>
    </location>
</feature>
<dbReference type="eggNOG" id="KOG4297">
    <property type="taxonomic scope" value="Eukaryota"/>
</dbReference>
<name>G0P5K4_CAEBE</name>
<dbReference type="STRING" id="135651.G0P5K4"/>
<sequence>MWSMEILLALLSIDVITSIVATSDNESQRFLDRVNRSLASKNPEVISELFQPGFIFYGCNETYDRKKSVEILTHLPAGSNFSSILKSSEHVGYELINYTVEISGFKTHFPAEFLLNQTSQQLIIGGSVSECEKPRVARNILVALIFYPPFFINRIVNHFFDRAKRVIRLYDKEGIENLFDDKFIFKGCRVILDKTTSVQTIRRYVGSKQFNHEIIFSMDLNGYDVGIVANIFGLLEDFGAKIILDSYKHKLTSVEVLNCPGTPVIKGRYWEVFEKNN</sequence>
<evidence type="ECO:0000259" key="2">
    <source>
        <dbReference type="Pfam" id="PF26530"/>
    </source>
</evidence>
<evidence type="ECO:0000313" key="3">
    <source>
        <dbReference type="EMBL" id="EGT45467.1"/>
    </source>
</evidence>
<dbReference type="FunCoup" id="G0P5K4">
    <property type="interactions" value="1899"/>
</dbReference>
<dbReference type="OMA" id="MWSMEIL"/>
<evidence type="ECO:0000313" key="4">
    <source>
        <dbReference type="Proteomes" id="UP000008068"/>
    </source>
</evidence>
<evidence type="ECO:0000256" key="1">
    <source>
        <dbReference type="SAM" id="SignalP"/>
    </source>
</evidence>
<feature type="domain" description="NTF2-like" evidence="2">
    <location>
        <begin position="154"/>
        <end position="260"/>
    </location>
</feature>
<dbReference type="Pfam" id="PF26530">
    <property type="entry name" value="NTF2_3"/>
    <property type="match status" value="2"/>
</dbReference>
<dbReference type="HOGENOM" id="CLU_035851_0_0_1"/>
<proteinExistence type="predicted"/>
<dbReference type="InterPro" id="IPR058721">
    <property type="entry name" value="NTF2_3"/>
</dbReference>
<organism evidence="4">
    <name type="scientific">Caenorhabditis brenneri</name>
    <name type="common">Nematode worm</name>
    <dbReference type="NCBI Taxonomy" id="135651"/>
    <lineage>
        <taxon>Eukaryota</taxon>
        <taxon>Metazoa</taxon>
        <taxon>Ecdysozoa</taxon>
        <taxon>Nematoda</taxon>
        <taxon>Chromadorea</taxon>
        <taxon>Rhabditida</taxon>
        <taxon>Rhabditina</taxon>
        <taxon>Rhabditomorpha</taxon>
        <taxon>Rhabditoidea</taxon>
        <taxon>Rhabditidae</taxon>
        <taxon>Peloderinae</taxon>
        <taxon>Caenorhabditis</taxon>
    </lineage>
</organism>
<dbReference type="InParanoid" id="G0P5K4"/>
<dbReference type="EMBL" id="GL380083">
    <property type="protein sequence ID" value="EGT45467.1"/>
    <property type="molecule type" value="Genomic_DNA"/>
</dbReference>
<accession>G0P5K4</accession>
<feature type="chain" id="PRO_5003406810" description="NTF2-like domain-containing protein" evidence="1">
    <location>
        <begin position="19"/>
        <end position="277"/>
    </location>
</feature>
<keyword evidence="4" id="KW-1185">Reference proteome</keyword>
<dbReference type="PANTHER" id="PTHR33940">
    <property type="entry name" value="PROTEIN CBG13625"/>
    <property type="match status" value="1"/>
</dbReference>
<dbReference type="PANTHER" id="PTHR33940:SF1">
    <property type="entry name" value="APOLIPOPHORIN-RELATED"/>
    <property type="match status" value="1"/>
</dbReference>
<reference evidence="4" key="1">
    <citation type="submission" date="2011-07" db="EMBL/GenBank/DDBJ databases">
        <authorList>
            <consortium name="Caenorhabditis brenneri Sequencing and Analysis Consortium"/>
            <person name="Wilson R.K."/>
        </authorList>
    </citation>
    <scope>NUCLEOTIDE SEQUENCE [LARGE SCALE GENOMIC DNA]</scope>
    <source>
        <strain evidence="4">PB2801</strain>
    </source>
</reference>
<protein>
    <recommendedName>
        <fullName evidence="2">NTF2-like domain-containing protein</fullName>
    </recommendedName>
</protein>
<dbReference type="Proteomes" id="UP000008068">
    <property type="component" value="Unassembled WGS sequence"/>
</dbReference>
<keyword evidence="1" id="KW-0732">Signal</keyword>
<dbReference type="AlphaFoldDB" id="G0P5K4"/>
<feature type="domain" description="NTF2-like" evidence="2">
    <location>
        <begin position="27"/>
        <end position="133"/>
    </location>
</feature>